<sequence length="59" mass="6939">RPQNVKKLFNLRYSSLRNAVERSLGILKMRFPILKISISFDMSMQVELVKVLCCLHNFI</sequence>
<accession>A0A292PV96</accession>
<dbReference type="Pfam" id="PF13359">
    <property type="entry name" value="DDE_Tnp_4"/>
    <property type="match status" value="1"/>
</dbReference>
<feature type="non-terminal residue" evidence="4">
    <location>
        <position position="1"/>
    </location>
</feature>
<dbReference type="Proteomes" id="UP001412239">
    <property type="component" value="Unassembled WGS sequence"/>
</dbReference>
<comment type="cofactor">
    <cofactor evidence="1">
        <name>a divalent metal cation</name>
        <dbReference type="ChEBI" id="CHEBI:60240"/>
    </cofactor>
</comment>
<gene>
    <name evidence="4" type="ORF">GSTUAT00004421001</name>
</gene>
<dbReference type="GO" id="GO:0046872">
    <property type="term" value="F:metal ion binding"/>
    <property type="evidence" value="ECO:0007669"/>
    <property type="project" value="UniProtKB-KW"/>
</dbReference>
<feature type="non-terminal residue" evidence="4">
    <location>
        <position position="59"/>
    </location>
</feature>
<evidence type="ECO:0000313" key="4">
    <source>
        <dbReference type="EMBL" id="CUS11469.1"/>
    </source>
</evidence>
<organism evidence="4 5">
    <name type="scientific">Tuber aestivum</name>
    <name type="common">summer truffle</name>
    <dbReference type="NCBI Taxonomy" id="59557"/>
    <lineage>
        <taxon>Eukaryota</taxon>
        <taxon>Fungi</taxon>
        <taxon>Dikarya</taxon>
        <taxon>Ascomycota</taxon>
        <taxon>Pezizomycotina</taxon>
        <taxon>Pezizomycetes</taxon>
        <taxon>Pezizales</taxon>
        <taxon>Tuberaceae</taxon>
        <taxon>Tuber</taxon>
    </lineage>
</organism>
<evidence type="ECO:0000313" key="5">
    <source>
        <dbReference type="Proteomes" id="UP001412239"/>
    </source>
</evidence>
<dbReference type="EMBL" id="LN891020">
    <property type="protein sequence ID" value="CUS11469.1"/>
    <property type="molecule type" value="Genomic_DNA"/>
</dbReference>
<dbReference type="AlphaFoldDB" id="A0A292PV96"/>
<name>A0A292PV96_9PEZI</name>
<reference evidence="4" key="1">
    <citation type="submission" date="2015-10" db="EMBL/GenBank/DDBJ databases">
        <authorList>
            <person name="Regsiter A."/>
            <person name="william w."/>
        </authorList>
    </citation>
    <scope>NUCLEOTIDE SEQUENCE</scope>
    <source>
        <strain evidence="4">Montdore</strain>
    </source>
</reference>
<dbReference type="InterPro" id="IPR027806">
    <property type="entry name" value="HARBI1_dom"/>
</dbReference>
<protein>
    <recommendedName>
        <fullName evidence="3">DDE Tnp4 domain-containing protein</fullName>
    </recommendedName>
</protein>
<feature type="domain" description="DDE Tnp4" evidence="3">
    <location>
        <begin position="4"/>
        <end position="57"/>
    </location>
</feature>
<keyword evidence="2" id="KW-0479">Metal-binding</keyword>
<evidence type="ECO:0000256" key="1">
    <source>
        <dbReference type="ARBA" id="ARBA00001968"/>
    </source>
</evidence>
<evidence type="ECO:0000259" key="3">
    <source>
        <dbReference type="Pfam" id="PF13359"/>
    </source>
</evidence>
<keyword evidence="5" id="KW-1185">Reference proteome</keyword>
<evidence type="ECO:0000256" key="2">
    <source>
        <dbReference type="ARBA" id="ARBA00022723"/>
    </source>
</evidence>
<proteinExistence type="predicted"/>